<reference evidence="3 4" key="1">
    <citation type="journal article" date="2015" name="Nature">
        <title>rRNA introns, odd ribosomes, and small enigmatic genomes across a large radiation of phyla.</title>
        <authorList>
            <person name="Brown C.T."/>
            <person name="Hug L.A."/>
            <person name="Thomas B.C."/>
            <person name="Sharon I."/>
            <person name="Castelle C.J."/>
            <person name="Singh A."/>
            <person name="Wilkins M.J."/>
            <person name="Williams K.H."/>
            <person name="Banfield J.F."/>
        </authorList>
    </citation>
    <scope>NUCLEOTIDE SEQUENCE [LARGE SCALE GENOMIC DNA]</scope>
</reference>
<dbReference type="InterPro" id="IPR011042">
    <property type="entry name" value="6-blade_b-propeller_TolB-like"/>
</dbReference>
<dbReference type="Gene3D" id="2.120.10.30">
    <property type="entry name" value="TolB, C-terminal domain"/>
    <property type="match status" value="1"/>
</dbReference>
<keyword evidence="1" id="KW-0472">Membrane</keyword>
<dbReference type="Proteomes" id="UP000033869">
    <property type="component" value="Unassembled WGS sequence"/>
</dbReference>
<evidence type="ECO:0000313" key="3">
    <source>
        <dbReference type="EMBL" id="KKS09758.1"/>
    </source>
</evidence>
<sequence>MKKHSGSPTILSAFFYLLVGIIFAISLYALTNVAKGNHFDFKTKSWYPNGMIIFTSRPSGAKLYINEKLSKYKIGSNMFPTKLNIFEPGENRIRVEKKGYLSWNKTMTVYGGLVTWANYIWLISEHPIYENITSNQRILRIFQSHDLGKLILEENEGAKNKYYLYETSENKQVEVYPKSRPGVVNAITNITWSSGNNKLLLEGAAVEKKSFVVLFGKDFSEELDLTEIFKLNFDEVSWHHTSDNELFCIQGGNLHRINLQDKSISAVLAENILSFEVTDKNKIIYISPNKDTKDITLSRMETSGQNNEKILSSLPQSDKYKIEYQSANDHIASLSLKDGILNIISEINGKLITQELSISATFAEWSGDGKRILFGNEKTVWVYDVDKQKEYSLISGKIIDAKWYPDSNHIVVKENDRDILLEFDGANQVVLAEKANSPLYFLNDFKTFYFLDAKNTLLKITTE</sequence>
<dbReference type="AlphaFoldDB" id="A0A0G0Z9P5"/>
<organism evidence="3 4">
    <name type="scientific">candidate division CPR2 bacterium GW2011_GWC1_41_48</name>
    <dbReference type="NCBI Taxonomy" id="1618344"/>
    <lineage>
        <taxon>Bacteria</taxon>
        <taxon>Bacteria division CPR2</taxon>
    </lineage>
</organism>
<dbReference type="InterPro" id="IPR013229">
    <property type="entry name" value="PEGA"/>
</dbReference>
<name>A0A0G0Z9P5_UNCC2</name>
<dbReference type="SUPFAM" id="SSF82171">
    <property type="entry name" value="DPP6 N-terminal domain-like"/>
    <property type="match status" value="1"/>
</dbReference>
<evidence type="ECO:0000259" key="2">
    <source>
        <dbReference type="Pfam" id="PF08308"/>
    </source>
</evidence>
<dbReference type="EMBL" id="LCBL01000001">
    <property type="protein sequence ID" value="KKS09758.1"/>
    <property type="molecule type" value="Genomic_DNA"/>
</dbReference>
<keyword evidence="1" id="KW-0812">Transmembrane</keyword>
<dbReference type="Pfam" id="PF08308">
    <property type="entry name" value="PEGA"/>
    <property type="match status" value="1"/>
</dbReference>
<proteinExistence type="predicted"/>
<comment type="caution">
    <text evidence="3">The sequence shown here is derived from an EMBL/GenBank/DDBJ whole genome shotgun (WGS) entry which is preliminary data.</text>
</comment>
<keyword evidence="1" id="KW-1133">Transmembrane helix</keyword>
<evidence type="ECO:0000256" key="1">
    <source>
        <dbReference type="SAM" id="Phobius"/>
    </source>
</evidence>
<evidence type="ECO:0000313" key="4">
    <source>
        <dbReference type="Proteomes" id="UP000033869"/>
    </source>
</evidence>
<gene>
    <name evidence="3" type="ORF">UU65_C0001G0163</name>
</gene>
<feature type="domain" description="PEGA" evidence="2">
    <location>
        <begin position="52"/>
        <end position="119"/>
    </location>
</feature>
<feature type="transmembrane region" description="Helical" evidence="1">
    <location>
        <begin position="12"/>
        <end position="30"/>
    </location>
</feature>
<protein>
    <recommendedName>
        <fullName evidence="2">PEGA domain-containing protein</fullName>
    </recommendedName>
</protein>
<accession>A0A0G0Z9P5</accession>